<evidence type="ECO:0000313" key="4">
    <source>
        <dbReference type="Proteomes" id="UP000265955"/>
    </source>
</evidence>
<proteinExistence type="predicted"/>
<dbReference type="InterPro" id="IPR003399">
    <property type="entry name" value="Mce/MlaD"/>
</dbReference>
<feature type="domain" description="Mce/MlaD" evidence="2">
    <location>
        <begin position="47"/>
        <end position="112"/>
    </location>
</feature>
<dbReference type="AlphaFoldDB" id="A0A3A3FMU8"/>
<dbReference type="PANTHER" id="PTHR36698:SF2">
    <property type="entry name" value="MCE_MLAD DOMAIN-CONTAINING PROTEIN"/>
    <property type="match status" value="1"/>
</dbReference>
<comment type="caution">
    <text evidence="3">The sequence shown here is derived from an EMBL/GenBank/DDBJ whole genome shotgun (WGS) entry which is preliminary data.</text>
</comment>
<evidence type="ECO:0000256" key="1">
    <source>
        <dbReference type="SAM" id="Phobius"/>
    </source>
</evidence>
<evidence type="ECO:0000313" key="3">
    <source>
        <dbReference type="EMBL" id="RJF97537.1"/>
    </source>
</evidence>
<name>A0A3A3FMU8_9BURK</name>
<dbReference type="RefSeq" id="WP_119767485.1">
    <property type="nucleotide sequence ID" value="NZ_QYUO01000001.1"/>
</dbReference>
<dbReference type="OrthoDB" id="5294672at2"/>
<feature type="transmembrane region" description="Helical" evidence="1">
    <location>
        <begin position="7"/>
        <end position="28"/>
    </location>
</feature>
<reference evidence="4" key="1">
    <citation type="submission" date="2018-09" db="EMBL/GenBank/DDBJ databases">
        <authorList>
            <person name="Zhu H."/>
        </authorList>
    </citation>
    <scope>NUCLEOTIDE SEQUENCE [LARGE SCALE GENOMIC DNA]</scope>
    <source>
        <strain evidence="4">K1R23-30</strain>
    </source>
</reference>
<protein>
    <submittedName>
        <fullName evidence="3">MCE family protein</fullName>
    </submittedName>
</protein>
<evidence type="ECO:0000259" key="2">
    <source>
        <dbReference type="Pfam" id="PF02470"/>
    </source>
</evidence>
<keyword evidence="4" id="KW-1185">Reference proteome</keyword>
<dbReference type="Proteomes" id="UP000265955">
    <property type="component" value="Unassembled WGS sequence"/>
</dbReference>
<organism evidence="3 4">
    <name type="scientific">Noviherbaspirillum saxi</name>
    <dbReference type="NCBI Taxonomy" id="2320863"/>
    <lineage>
        <taxon>Bacteria</taxon>
        <taxon>Pseudomonadati</taxon>
        <taxon>Pseudomonadota</taxon>
        <taxon>Betaproteobacteria</taxon>
        <taxon>Burkholderiales</taxon>
        <taxon>Oxalobacteraceae</taxon>
        <taxon>Noviherbaspirillum</taxon>
    </lineage>
</organism>
<keyword evidence="1" id="KW-0472">Membrane</keyword>
<dbReference type="PANTHER" id="PTHR36698">
    <property type="entry name" value="BLL5892 PROTEIN"/>
    <property type="match status" value="1"/>
</dbReference>
<dbReference type="Pfam" id="PF02470">
    <property type="entry name" value="MlaD"/>
    <property type="match status" value="1"/>
</dbReference>
<keyword evidence="1" id="KW-0812">Transmembrane</keyword>
<sequence length="311" mass="33321">MENKSHALVAGVFTLVLLAAAILLGLWFNRDRVEWVPYQIATKLSIPGLNPQADVRYRGLDVGKVDEIAFDPKVPGQILVQISVRPDTPITQSTFATLGYQGVTGIAYVQLDDDGSRPVRVPSSPQQVARIEMRPSLFDELQNRGLAILQQTEEVAKRINTMLDPASQKAILGAFDNVSKAATALETIPKNLQPTLDRLPAVTAQAQQTLATLNTLSKDAGNLTRSLNGLATGLQGPHGALERISGSIEQVGAVADKLEHETLPLANDARSSLRALNRTLDNLSERPQSVLFGSSIVAPGPGEDGFAPPSK</sequence>
<accession>A0A3A3FMU8</accession>
<dbReference type="EMBL" id="QYUO01000001">
    <property type="protein sequence ID" value="RJF97537.1"/>
    <property type="molecule type" value="Genomic_DNA"/>
</dbReference>
<gene>
    <name evidence="3" type="ORF">D3871_02580</name>
</gene>
<keyword evidence="1" id="KW-1133">Transmembrane helix</keyword>